<feature type="transmembrane region" description="Helical" evidence="2">
    <location>
        <begin position="21"/>
        <end position="39"/>
    </location>
</feature>
<evidence type="ECO:0000256" key="2">
    <source>
        <dbReference type="SAM" id="Phobius"/>
    </source>
</evidence>
<organism evidence="3 4">
    <name type="scientific">Rhodotorula toruloides</name>
    <name type="common">Yeast</name>
    <name type="synonym">Rhodosporidium toruloides</name>
    <dbReference type="NCBI Taxonomy" id="5286"/>
    <lineage>
        <taxon>Eukaryota</taxon>
        <taxon>Fungi</taxon>
        <taxon>Dikarya</taxon>
        <taxon>Basidiomycota</taxon>
        <taxon>Pucciniomycotina</taxon>
        <taxon>Microbotryomycetes</taxon>
        <taxon>Sporidiobolales</taxon>
        <taxon>Sporidiobolaceae</taxon>
        <taxon>Rhodotorula</taxon>
    </lineage>
</organism>
<feature type="transmembrane region" description="Helical" evidence="2">
    <location>
        <begin position="148"/>
        <end position="168"/>
    </location>
</feature>
<feature type="compositionally biased region" description="Acidic residues" evidence="1">
    <location>
        <begin position="396"/>
        <end position="411"/>
    </location>
</feature>
<dbReference type="OrthoDB" id="2525799at2759"/>
<dbReference type="PANTHER" id="PTHR35179">
    <property type="entry name" value="PROTEIN CBG02620"/>
    <property type="match status" value="1"/>
</dbReference>
<feature type="compositionally biased region" description="Basic and acidic residues" evidence="1">
    <location>
        <begin position="355"/>
        <end position="372"/>
    </location>
</feature>
<feature type="transmembrane region" description="Helical" evidence="2">
    <location>
        <begin position="77"/>
        <end position="102"/>
    </location>
</feature>
<feature type="compositionally biased region" description="Basic and acidic residues" evidence="1">
    <location>
        <begin position="382"/>
        <end position="393"/>
    </location>
</feature>
<feature type="region of interest" description="Disordered" evidence="1">
    <location>
        <begin position="340"/>
        <end position="439"/>
    </location>
</feature>
<comment type="caution">
    <text evidence="3">The sequence shown here is derived from an EMBL/GenBank/DDBJ whole genome shotgun (WGS) entry which is preliminary data.</text>
</comment>
<gene>
    <name evidence="3" type="ORF">Rt10032_c04g1862</name>
</gene>
<name>A0A511KCY8_RHOTO</name>
<feature type="transmembrane region" description="Helical" evidence="2">
    <location>
        <begin position="108"/>
        <end position="136"/>
    </location>
</feature>
<proteinExistence type="predicted"/>
<feature type="transmembrane region" description="Helical" evidence="2">
    <location>
        <begin position="226"/>
        <end position="243"/>
    </location>
</feature>
<evidence type="ECO:0000256" key="1">
    <source>
        <dbReference type="SAM" id="MobiDB-lite"/>
    </source>
</evidence>
<reference evidence="3 4" key="1">
    <citation type="submission" date="2019-07" db="EMBL/GenBank/DDBJ databases">
        <title>Rhodotorula toruloides NBRC10032 genome sequencing.</title>
        <authorList>
            <person name="Shida Y."/>
            <person name="Takaku H."/>
            <person name="Ogasawara W."/>
            <person name="Mori K."/>
        </authorList>
    </citation>
    <scope>NUCLEOTIDE SEQUENCE [LARGE SCALE GENOMIC DNA]</scope>
    <source>
        <strain evidence="3 4">NBRC10032</strain>
    </source>
</reference>
<accession>A0A511KCY8</accession>
<evidence type="ECO:0000313" key="4">
    <source>
        <dbReference type="Proteomes" id="UP000321518"/>
    </source>
</evidence>
<keyword evidence="2" id="KW-0472">Membrane</keyword>
<feature type="compositionally biased region" description="Basic and acidic residues" evidence="1">
    <location>
        <begin position="413"/>
        <end position="422"/>
    </location>
</feature>
<keyword evidence="2" id="KW-1133">Transmembrane helix</keyword>
<dbReference type="PANTHER" id="PTHR35179:SF1">
    <property type="entry name" value="INTEGRAL MEMBRANE PROTEIN"/>
    <property type="match status" value="1"/>
</dbReference>
<feature type="transmembrane region" description="Helical" evidence="2">
    <location>
        <begin position="45"/>
        <end position="65"/>
    </location>
</feature>
<dbReference type="AlphaFoldDB" id="A0A511KCY8"/>
<evidence type="ECO:0000313" key="3">
    <source>
        <dbReference type="EMBL" id="GEM07845.1"/>
    </source>
</evidence>
<keyword evidence="2" id="KW-0812">Transmembrane</keyword>
<protein>
    <submittedName>
        <fullName evidence="3">Uncharacterized protein</fullName>
    </submittedName>
</protein>
<dbReference type="EMBL" id="BJWK01000004">
    <property type="protein sequence ID" value="GEM07845.1"/>
    <property type="molecule type" value="Genomic_DNA"/>
</dbReference>
<dbReference type="Proteomes" id="UP000321518">
    <property type="component" value="Unassembled WGS sequence"/>
</dbReference>
<feature type="transmembrane region" description="Helical" evidence="2">
    <location>
        <begin position="255"/>
        <end position="276"/>
    </location>
</feature>
<sequence length="439" mass="50146">MALKTYMEYKDEPVTQQDLQCVSVFLFCSLCFSLASAAFGFIVVILYSIATIAFGFIVGFICWSISTAWSQTHKFSVYTVLIWSEIVVCWIFAVICWLYLIGTIQHSFAFFFAILTCWALQVQFLLQIICSRIAILWGDRRNQAMLKYGVAAGITAINISVYCIWVPARLQVSERYIKINEVWDRCEKCIYLVVDALLNYLFIRTKQLVANGLDRYRPLVRFNSRLILLSISMDVFIIGMMSLRNTFVYMGIHPVAYLVKLQLTSFLPVFFPFLAFNRHLLRGFSRAAKIEMTMSDLIVDISTAKPSRSALTKAWKDGLQIAVQTQTTTTAVQIVDDLAGSEPMRTTRTPARPDLQSRLEKMRRERKERKEAAQQATSNGDIRIDMGRSRRGSETSYDDEKIEMDDVESWDPDVARLPRDSHAGAGVRFVLSDDTDAKR</sequence>